<evidence type="ECO:0000313" key="2">
    <source>
        <dbReference type="Proteomes" id="UP000628448"/>
    </source>
</evidence>
<comment type="caution">
    <text evidence="1">The sequence shown here is derived from an EMBL/GenBank/DDBJ whole genome shotgun (WGS) entry which is preliminary data.</text>
</comment>
<name>A0A931GZ04_9BACT</name>
<evidence type="ECO:0000313" key="1">
    <source>
        <dbReference type="EMBL" id="MBG9377959.1"/>
    </source>
</evidence>
<sequence>MATLREDIKSRSDWIVEAFAADGFKLDFTIDSIVEVDRFFTVNMKNGRPKKGGRLYGKGFGPKLFSIGSYVGETIIKNVKGADWVTDDNDPQAELNLFLQLPNEGQIWPIQKIMKRFQNGNEDAIYPYVHMVTKEFTNLPFKEEFWAVTAETDESEQTKPWWKFW</sequence>
<dbReference type="AlphaFoldDB" id="A0A931GZ04"/>
<gene>
    <name evidence="1" type="ORF">I5907_17100</name>
</gene>
<dbReference type="RefSeq" id="WP_196992019.1">
    <property type="nucleotide sequence ID" value="NZ_JADWYR010000002.1"/>
</dbReference>
<reference evidence="1" key="1">
    <citation type="submission" date="2020-11" db="EMBL/GenBank/DDBJ databases">
        <title>Bacterial whole genome sequence for Panacibacter sp. DH6.</title>
        <authorList>
            <person name="Le V."/>
            <person name="Ko S."/>
            <person name="Ahn C.-Y."/>
            <person name="Oh H.-M."/>
        </authorList>
    </citation>
    <scope>NUCLEOTIDE SEQUENCE</scope>
    <source>
        <strain evidence="1">DH6</strain>
    </source>
</reference>
<proteinExistence type="predicted"/>
<accession>A0A931GZ04</accession>
<keyword evidence="2" id="KW-1185">Reference proteome</keyword>
<dbReference type="EMBL" id="JADWYR010000002">
    <property type="protein sequence ID" value="MBG9377959.1"/>
    <property type="molecule type" value="Genomic_DNA"/>
</dbReference>
<organism evidence="1 2">
    <name type="scientific">Panacibacter microcysteis</name>
    <dbReference type="NCBI Taxonomy" id="2793269"/>
    <lineage>
        <taxon>Bacteria</taxon>
        <taxon>Pseudomonadati</taxon>
        <taxon>Bacteroidota</taxon>
        <taxon>Chitinophagia</taxon>
        <taxon>Chitinophagales</taxon>
        <taxon>Chitinophagaceae</taxon>
        <taxon>Panacibacter</taxon>
    </lineage>
</organism>
<dbReference type="Proteomes" id="UP000628448">
    <property type="component" value="Unassembled WGS sequence"/>
</dbReference>
<protein>
    <submittedName>
        <fullName evidence="1">Uncharacterized protein</fullName>
    </submittedName>
</protein>